<dbReference type="Proteomes" id="UP001054889">
    <property type="component" value="Unassembled WGS sequence"/>
</dbReference>
<dbReference type="PANTHER" id="PTHR33377">
    <property type="entry name" value="OS10G0134700 PROTEIN-RELATED"/>
    <property type="match status" value="1"/>
</dbReference>
<name>A0AAV5DFW1_ELECO</name>
<reference evidence="1" key="1">
    <citation type="journal article" date="2018" name="DNA Res.">
        <title>Multiple hybrid de novo genome assembly of finger millet, an orphan allotetraploid crop.</title>
        <authorList>
            <person name="Hatakeyama M."/>
            <person name="Aluri S."/>
            <person name="Balachadran M.T."/>
            <person name="Sivarajan S.R."/>
            <person name="Patrignani A."/>
            <person name="Gruter S."/>
            <person name="Poveda L."/>
            <person name="Shimizu-Inatsugi R."/>
            <person name="Baeten J."/>
            <person name="Francoijs K.J."/>
            <person name="Nataraja K.N."/>
            <person name="Reddy Y.A.N."/>
            <person name="Phadnis S."/>
            <person name="Ravikumar R.L."/>
            <person name="Schlapbach R."/>
            <person name="Sreeman S.M."/>
            <person name="Shimizu K.K."/>
        </authorList>
    </citation>
    <scope>NUCLEOTIDE SEQUENCE</scope>
</reference>
<dbReference type="Pfam" id="PF08224">
    <property type="entry name" value="DUF1719"/>
    <property type="match status" value="1"/>
</dbReference>
<dbReference type="AlphaFoldDB" id="A0AAV5DFW1"/>
<gene>
    <name evidence="1" type="primary">ga27948</name>
    <name evidence="1" type="ORF">PR202_ga27948</name>
</gene>
<dbReference type="EMBL" id="BQKI01000017">
    <property type="protein sequence ID" value="GJN09899.1"/>
    <property type="molecule type" value="Genomic_DNA"/>
</dbReference>
<protein>
    <submittedName>
        <fullName evidence="1">Uncharacterized protein</fullName>
    </submittedName>
</protein>
<proteinExistence type="predicted"/>
<dbReference type="SMART" id="SM01157">
    <property type="entry name" value="DUF1719"/>
    <property type="match status" value="1"/>
</dbReference>
<evidence type="ECO:0000313" key="2">
    <source>
        <dbReference type="Proteomes" id="UP001054889"/>
    </source>
</evidence>
<comment type="caution">
    <text evidence="1">The sequence shown here is derived from an EMBL/GenBank/DDBJ whole genome shotgun (WGS) entry which is preliminary data.</text>
</comment>
<sequence>MMEWYADGATEFLRFMEVGGTPCRHMPFDSLVKHLFAGKQLHHKILRGNGHPSFLLWLVPYRTADHGIEATLKIIHKYGNAPEKNFFLGVMLQISEHTDIVGIVIKCLQLFPPHFQSTIEIIKQELFELPTQDFSWMPCVDLIHWDSLHSFSTQWFRPDPLCCKQHDQNKLHRTSNLSIEGLGDAKVSCIEYNKQRASLSECKNSLQDSPHVQVGLLYTLHGSPEKTCCLCIEVQQWMGSMVRSNIPHTQTLPWKN</sequence>
<keyword evidence="2" id="KW-1185">Reference proteome</keyword>
<dbReference type="PANTHER" id="PTHR33377:SF59">
    <property type="entry name" value="RX N-TERMINAL DOMAIN-CONTAINING PROTEIN"/>
    <property type="match status" value="1"/>
</dbReference>
<reference evidence="1" key="2">
    <citation type="submission" date="2021-12" db="EMBL/GenBank/DDBJ databases">
        <title>Resequencing data analysis of finger millet.</title>
        <authorList>
            <person name="Hatakeyama M."/>
            <person name="Aluri S."/>
            <person name="Balachadran M.T."/>
            <person name="Sivarajan S.R."/>
            <person name="Poveda L."/>
            <person name="Shimizu-Inatsugi R."/>
            <person name="Schlapbach R."/>
            <person name="Sreeman S.M."/>
            <person name="Shimizu K.K."/>
        </authorList>
    </citation>
    <scope>NUCLEOTIDE SEQUENCE</scope>
</reference>
<evidence type="ECO:0000313" key="1">
    <source>
        <dbReference type="EMBL" id="GJN09899.1"/>
    </source>
</evidence>
<organism evidence="1 2">
    <name type="scientific">Eleusine coracana subsp. coracana</name>
    <dbReference type="NCBI Taxonomy" id="191504"/>
    <lineage>
        <taxon>Eukaryota</taxon>
        <taxon>Viridiplantae</taxon>
        <taxon>Streptophyta</taxon>
        <taxon>Embryophyta</taxon>
        <taxon>Tracheophyta</taxon>
        <taxon>Spermatophyta</taxon>
        <taxon>Magnoliopsida</taxon>
        <taxon>Liliopsida</taxon>
        <taxon>Poales</taxon>
        <taxon>Poaceae</taxon>
        <taxon>PACMAD clade</taxon>
        <taxon>Chloridoideae</taxon>
        <taxon>Cynodonteae</taxon>
        <taxon>Eleusininae</taxon>
        <taxon>Eleusine</taxon>
    </lineage>
</organism>
<dbReference type="InterPro" id="IPR013181">
    <property type="entry name" value="DUF1719"/>
</dbReference>
<accession>A0AAV5DFW1</accession>